<keyword evidence="1" id="KW-0862">Zinc</keyword>
<reference evidence="5 6" key="1">
    <citation type="journal article" date="2018" name="Mol. Plant">
        <title>The genome of Artemisia annua provides insight into the evolution of Asteraceae family and artemisinin biosynthesis.</title>
        <authorList>
            <person name="Shen Q."/>
            <person name="Zhang L."/>
            <person name="Liao Z."/>
            <person name="Wang S."/>
            <person name="Yan T."/>
            <person name="Shi P."/>
            <person name="Liu M."/>
            <person name="Fu X."/>
            <person name="Pan Q."/>
            <person name="Wang Y."/>
            <person name="Lv Z."/>
            <person name="Lu X."/>
            <person name="Zhang F."/>
            <person name="Jiang W."/>
            <person name="Ma Y."/>
            <person name="Chen M."/>
            <person name="Hao X."/>
            <person name="Li L."/>
            <person name="Tang Y."/>
            <person name="Lv G."/>
            <person name="Zhou Y."/>
            <person name="Sun X."/>
            <person name="Brodelius P.E."/>
            <person name="Rose J.K.C."/>
            <person name="Tang K."/>
        </authorList>
    </citation>
    <scope>NUCLEOTIDE SEQUENCE [LARGE SCALE GENOMIC DNA]</scope>
    <source>
        <strain evidence="6">cv. Huhao1</strain>
        <tissue evidence="5">Leaf</tissue>
    </source>
</reference>
<name>A0A2U1N332_ARTAN</name>
<evidence type="ECO:0000259" key="3">
    <source>
        <dbReference type="PROSITE" id="PS50158"/>
    </source>
</evidence>
<dbReference type="InterPro" id="IPR054722">
    <property type="entry name" value="PolX-like_BBD"/>
</dbReference>
<keyword evidence="1" id="KW-0479">Metal-binding</keyword>
<dbReference type="SUPFAM" id="SSF57756">
    <property type="entry name" value="Retrovirus zinc finger-like domains"/>
    <property type="match status" value="1"/>
</dbReference>
<sequence length="547" mass="63162">MKNTYHNSENKQTSPSKKPVYPFNKWHQSKIPGRIFERSQTENLQRQVKRNTELAMGNRIRQISRECKEMLKKRMEEVCAHNEAMSQKNLLGRYRNYVCFTCKLKGHIAKHCPTDCKKLMSASPEQIKHKEKQYQIKYPEAIHITTDWMIEGTDEANWNMIWYVSNTLDRHVCSNLSLFSKIKEHFSVKKDEKQKKLVISHGIGEVQIRIKDNILVIPSVNYIPEATLNVLSVPQLEAQGLILSYKGNRCTPMPMFRNPTDCVFDADKMIQRHNRFLEGYFGILDEGSQNRNDSKGKKVSFSPMCHICEEIGHLDYMCPQNPYTAKDDSFLVKGVHIPIPIKCFNDCIALLNLLEDDYILSMNWDGYRENFMKAYTWFYAVYLKKPLPGPLPLRIKGTEIHLMDLHKRIETLGGYLGVDFANKFSYIAEILGLDKEDGQRIKESYNLYLNVFICFYKTARVSNDEAEGLASGKRNCQGIDQEDQDIENSTANIQEEGKIEHFGVKLEDAMDTSQENINSTYEEGETSKGNEGIMEEGDCKDDFVVIV</sequence>
<proteinExistence type="predicted"/>
<accession>A0A2U1N332</accession>
<dbReference type="Pfam" id="PF01388">
    <property type="entry name" value="ARID"/>
    <property type="match status" value="1"/>
</dbReference>
<dbReference type="Gene3D" id="1.10.150.60">
    <property type="entry name" value="ARID DNA-binding domain"/>
    <property type="match status" value="1"/>
</dbReference>
<evidence type="ECO:0000259" key="4">
    <source>
        <dbReference type="PROSITE" id="PS51011"/>
    </source>
</evidence>
<dbReference type="InterPro" id="IPR001606">
    <property type="entry name" value="ARID_dom"/>
</dbReference>
<dbReference type="PANTHER" id="PTHR46410:SF26">
    <property type="entry name" value="BULB-TYPE LECTIN DOMAIN-CONTAINING PROTEIN-RELATED"/>
    <property type="match status" value="1"/>
</dbReference>
<gene>
    <name evidence="5" type="ORF">CTI12_AA282810</name>
</gene>
<dbReference type="PANTHER" id="PTHR46410">
    <property type="entry name" value="AT-RICH INTERACTIVE DOMAIN-CONTAINING PROTEIN 2"/>
    <property type="match status" value="1"/>
</dbReference>
<dbReference type="InterPro" id="IPR001878">
    <property type="entry name" value="Znf_CCHC"/>
</dbReference>
<feature type="compositionally biased region" description="Polar residues" evidence="2">
    <location>
        <begin position="1"/>
        <end position="16"/>
    </location>
</feature>
<dbReference type="Pfam" id="PF22936">
    <property type="entry name" value="Pol_BBD"/>
    <property type="match status" value="1"/>
</dbReference>
<keyword evidence="6" id="KW-1185">Reference proteome</keyword>
<organism evidence="5 6">
    <name type="scientific">Artemisia annua</name>
    <name type="common">Sweet wormwood</name>
    <dbReference type="NCBI Taxonomy" id="35608"/>
    <lineage>
        <taxon>Eukaryota</taxon>
        <taxon>Viridiplantae</taxon>
        <taxon>Streptophyta</taxon>
        <taxon>Embryophyta</taxon>
        <taxon>Tracheophyta</taxon>
        <taxon>Spermatophyta</taxon>
        <taxon>Magnoliopsida</taxon>
        <taxon>eudicotyledons</taxon>
        <taxon>Gunneridae</taxon>
        <taxon>Pentapetalae</taxon>
        <taxon>asterids</taxon>
        <taxon>campanulids</taxon>
        <taxon>Asterales</taxon>
        <taxon>Asteraceae</taxon>
        <taxon>Asteroideae</taxon>
        <taxon>Anthemideae</taxon>
        <taxon>Artemisiinae</taxon>
        <taxon>Artemisia</taxon>
    </lineage>
</organism>
<dbReference type="InterPro" id="IPR036875">
    <property type="entry name" value="Znf_CCHC_sf"/>
</dbReference>
<dbReference type="GO" id="GO:0003677">
    <property type="term" value="F:DNA binding"/>
    <property type="evidence" value="ECO:0007669"/>
    <property type="project" value="UniProtKB-KW"/>
</dbReference>
<dbReference type="GO" id="GO:0008270">
    <property type="term" value="F:zinc ion binding"/>
    <property type="evidence" value="ECO:0007669"/>
    <property type="project" value="UniProtKB-KW"/>
</dbReference>
<feature type="domain" description="CCHC-type" evidence="3">
    <location>
        <begin position="99"/>
        <end position="113"/>
    </location>
</feature>
<keyword evidence="1" id="KW-0863">Zinc-finger</keyword>
<feature type="region of interest" description="Disordered" evidence="2">
    <location>
        <begin position="1"/>
        <end position="23"/>
    </location>
</feature>
<dbReference type="SMART" id="SM00343">
    <property type="entry name" value="ZnF_C2HC"/>
    <property type="match status" value="2"/>
</dbReference>
<dbReference type="PROSITE" id="PS50158">
    <property type="entry name" value="ZF_CCHC"/>
    <property type="match status" value="1"/>
</dbReference>
<protein>
    <submittedName>
        <fullName evidence="5">Cytochrome P450, ARID DNA-binding domain, Zinc finger, CCHC-type</fullName>
    </submittedName>
</protein>
<evidence type="ECO:0000313" key="5">
    <source>
        <dbReference type="EMBL" id="PWA67912.1"/>
    </source>
</evidence>
<dbReference type="InterPro" id="IPR036431">
    <property type="entry name" value="ARID_dom_sf"/>
</dbReference>
<feature type="domain" description="ARID" evidence="4">
    <location>
        <begin position="365"/>
        <end position="457"/>
    </location>
</feature>
<dbReference type="SUPFAM" id="SSF46774">
    <property type="entry name" value="ARID-like"/>
    <property type="match status" value="1"/>
</dbReference>
<dbReference type="PROSITE" id="PS51011">
    <property type="entry name" value="ARID"/>
    <property type="match status" value="1"/>
</dbReference>
<dbReference type="AlphaFoldDB" id="A0A2U1N332"/>
<dbReference type="CDD" id="cd16100">
    <property type="entry name" value="ARID"/>
    <property type="match status" value="1"/>
</dbReference>
<keyword evidence="5" id="KW-0238">DNA-binding</keyword>
<evidence type="ECO:0000256" key="1">
    <source>
        <dbReference type="PROSITE-ProRule" id="PRU00047"/>
    </source>
</evidence>
<dbReference type="EMBL" id="PKPP01003739">
    <property type="protein sequence ID" value="PWA67912.1"/>
    <property type="molecule type" value="Genomic_DNA"/>
</dbReference>
<comment type="caution">
    <text evidence="5">The sequence shown here is derived from an EMBL/GenBank/DDBJ whole genome shotgun (WGS) entry which is preliminary data.</text>
</comment>
<dbReference type="OrthoDB" id="1751533at2759"/>
<evidence type="ECO:0000256" key="2">
    <source>
        <dbReference type="SAM" id="MobiDB-lite"/>
    </source>
</evidence>
<evidence type="ECO:0000313" key="6">
    <source>
        <dbReference type="Proteomes" id="UP000245207"/>
    </source>
</evidence>
<dbReference type="Proteomes" id="UP000245207">
    <property type="component" value="Unassembled WGS sequence"/>
</dbReference>